<gene>
    <name evidence="2" type="ORF">OSTQU699_LOCUS2646</name>
</gene>
<sequence>MGERDSASALSRKLEALTAGSVFADRYVVEHEYSIGSNAAVLCAKQTLDNFPVLIKFCATRAMCRRDIEMYSGLSGQFVARLEGVVHSEDSGFPDALVLQSGAYTLEDWLKVQKPTKGAVQLAVHQILEGLHELHRNGIVHRDLQPNNIMFFPEENRWKLGVLRHWARDGECGLVEYNLKYVSPEMLAAHACGKAQVPLGTTADMWCFGTIAYELATGVGVFGRGTKPSKMCRMILGLSKMPDLRAVDDVSLRRLIFKTVRQNPKARWTASQALSEEKDHVHYNRGMMEFLDDQMRKTADMFKISEGPAPLRRALMKGRRLVQKHELPFDIRTFYPTNQARDAVEQICEILRDAALDQDHPLERRYSQSSSTYCIETGVPQDTVDKDREHLCNMLSFILKGEECKSADSAELLNWKDAKHRHKEVIKHLQVSDNLIRPGKKRGQGGEGHVYEAEYQHGPVAVKKPTVSVDKLPIEDMAEFMKEAYWLASLNDLHIVKLYAITVSGWIIMELADKDLHQSARMRS</sequence>
<dbReference type="SUPFAM" id="SSF56112">
    <property type="entry name" value="Protein kinase-like (PK-like)"/>
    <property type="match status" value="2"/>
</dbReference>
<dbReference type="EMBL" id="CAJHUC010000636">
    <property type="protein sequence ID" value="CAD7697285.1"/>
    <property type="molecule type" value="Genomic_DNA"/>
</dbReference>
<dbReference type="Pfam" id="PF00069">
    <property type="entry name" value="Pkinase"/>
    <property type="match status" value="1"/>
</dbReference>
<evidence type="ECO:0000313" key="2">
    <source>
        <dbReference type="EMBL" id="CAD7697285.1"/>
    </source>
</evidence>
<dbReference type="OrthoDB" id="514919at2759"/>
<feature type="domain" description="Protein kinase" evidence="1">
    <location>
        <begin position="1"/>
        <end position="283"/>
    </location>
</feature>
<dbReference type="GO" id="GO:0004672">
    <property type="term" value="F:protein kinase activity"/>
    <property type="evidence" value="ECO:0007669"/>
    <property type="project" value="InterPro"/>
</dbReference>
<dbReference type="PANTHER" id="PTHR24347">
    <property type="entry name" value="SERINE/THREONINE-PROTEIN KINASE"/>
    <property type="match status" value="1"/>
</dbReference>
<dbReference type="PROSITE" id="PS50011">
    <property type="entry name" value="PROTEIN_KINASE_DOM"/>
    <property type="match status" value="1"/>
</dbReference>
<protein>
    <recommendedName>
        <fullName evidence="1">Protein kinase domain-containing protein</fullName>
    </recommendedName>
</protein>
<comment type="caution">
    <text evidence="2">The sequence shown here is derived from an EMBL/GenBank/DDBJ whole genome shotgun (WGS) entry which is preliminary data.</text>
</comment>
<accession>A0A8S1IR67</accession>
<dbReference type="SMART" id="SM00220">
    <property type="entry name" value="S_TKc"/>
    <property type="match status" value="1"/>
</dbReference>
<proteinExistence type="predicted"/>
<organism evidence="2 3">
    <name type="scientific">Ostreobium quekettii</name>
    <dbReference type="NCBI Taxonomy" id="121088"/>
    <lineage>
        <taxon>Eukaryota</taxon>
        <taxon>Viridiplantae</taxon>
        <taxon>Chlorophyta</taxon>
        <taxon>core chlorophytes</taxon>
        <taxon>Ulvophyceae</taxon>
        <taxon>TCBD clade</taxon>
        <taxon>Bryopsidales</taxon>
        <taxon>Ostreobineae</taxon>
        <taxon>Ostreobiaceae</taxon>
        <taxon>Ostreobium</taxon>
    </lineage>
</organism>
<evidence type="ECO:0000259" key="1">
    <source>
        <dbReference type="PROSITE" id="PS50011"/>
    </source>
</evidence>
<dbReference type="InterPro" id="IPR011009">
    <property type="entry name" value="Kinase-like_dom_sf"/>
</dbReference>
<dbReference type="GO" id="GO:0005524">
    <property type="term" value="F:ATP binding"/>
    <property type="evidence" value="ECO:0007669"/>
    <property type="project" value="InterPro"/>
</dbReference>
<dbReference type="InterPro" id="IPR000719">
    <property type="entry name" value="Prot_kinase_dom"/>
</dbReference>
<dbReference type="Gene3D" id="1.10.510.10">
    <property type="entry name" value="Transferase(Phosphotransferase) domain 1"/>
    <property type="match status" value="1"/>
</dbReference>
<reference evidence="2" key="1">
    <citation type="submission" date="2020-12" db="EMBL/GenBank/DDBJ databases">
        <authorList>
            <person name="Iha C."/>
        </authorList>
    </citation>
    <scope>NUCLEOTIDE SEQUENCE</scope>
</reference>
<dbReference type="AlphaFoldDB" id="A0A8S1IR67"/>
<dbReference type="Proteomes" id="UP000708148">
    <property type="component" value="Unassembled WGS sequence"/>
</dbReference>
<keyword evidence="3" id="KW-1185">Reference proteome</keyword>
<evidence type="ECO:0000313" key="3">
    <source>
        <dbReference type="Proteomes" id="UP000708148"/>
    </source>
</evidence>
<dbReference type="Gene3D" id="3.30.200.20">
    <property type="entry name" value="Phosphorylase Kinase, domain 1"/>
    <property type="match status" value="1"/>
</dbReference>
<name>A0A8S1IR67_9CHLO</name>